<name>A0A1N7SGL5_9BURK</name>
<dbReference type="EMBL" id="CYGY02000051">
    <property type="protein sequence ID" value="SIT46560.1"/>
    <property type="molecule type" value="Genomic_DNA"/>
</dbReference>
<comment type="caution">
    <text evidence="1">The sequence shown here is derived from an EMBL/GenBank/DDBJ whole genome shotgun (WGS) entry which is preliminary data.</text>
</comment>
<protein>
    <submittedName>
        <fullName evidence="1">Uncharacterized protein</fullName>
    </submittedName>
</protein>
<dbReference type="AlphaFoldDB" id="A0A1N7SGL5"/>
<dbReference type="Proteomes" id="UP000195569">
    <property type="component" value="Unassembled WGS sequence"/>
</dbReference>
<evidence type="ECO:0000313" key="2">
    <source>
        <dbReference type="Proteomes" id="UP000195569"/>
    </source>
</evidence>
<evidence type="ECO:0000313" key="1">
    <source>
        <dbReference type="EMBL" id="SIT46560.1"/>
    </source>
</evidence>
<proteinExistence type="predicted"/>
<keyword evidence="2" id="KW-1185">Reference proteome</keyword>
<gene>
    <name evidence="1" type="ORF">BN2476_510055</name>
</gene>
<sequence>MSCGPLAVWVGVFSLINCLRLSFDGMPYLECYSVPHAGQGIPSSLHEFEMKWNVLFQNDRHWQPPMHSGQAGC</sequence>
<reference evidence="1" key="1">
    <citation type="submission" date="2016-12" db="EMBL/GenBank/DDBJ databases">
        <authorList>
            <person name="Moulin L."/>
        </authorList>
    </citation>
    <scope>NUCLEOTIDE SEQUENCE [LARGE SCALE GENOMIC DNA]</scope>
    <source>
        <strain evidence="1">STM 7183</strain>
    </source>
</reference>
<accession>A0A1N7SGL5</accession>
<organism evidence="1 2">
    <name type="scientific">Paraburkholderia piptadeniae</name>
    <dbReference type="NCBI Taxonomy" id="1701573"/>
    <lineage>
        <taxon>Bacteria</taxon>
        <taxon>Pseudomonadati</taxon>
        <taxon>Pseudomonadota</taxon>
        <taxon>Betaproteobacteria</taxon>
        <taxon>Burkholderiales</taxon>
        <taxon>Burkholderiaceae</taxon>
        <taxon>Paraburkholderia</taxon>
    </lineage>
</organism>